<keyword evidence="1" id="KW-1133">Transmembrane helix</keyword>
<feature type="transmembrane region" description="Helical" evidence="1">
    <location>
        <begin position="293"/>
        <end position="318"/>
    </location>
</feature>
<keyword evidence="1" id="KW-0812">Transmembrane</keyword>
<organism evidence="2">
    <name type="scientific">metagenome</name>
    <dbReference type="NCBI Taxonomy" id="256318"/>
    <lineage>
        <taxon>unclassified sequences</taxon>
        <taxon>metagenomes</taxon>
    </lineage>
</organism>
<dbReference type="Pfam" id="PF11335">
    <property type="entry name" value="DUF3137"/>
    <property type="match status" value="1"/>
</dbReference>
<accession>A0A380TEQ7</accession>
<evidence type="ECO:0000313" key="2">
    <source>
        <dbReference type="EMBL" id="SUS06517.1"/>
    </source>
</evidence>
<keyword evidence="1" id="KW-0472">Membrane</keyword>
<gene>
    <name evidence="2" type="ORF">DF3PB_2930006</name>
</gene>
<evidence type="ECO:0000256" key="1">
    <source>
        <dbReference type="SAM" id="Phobius"/>
    </source>
</evidence>
<dbReference type="AlphaFoldDB" id="A0A380TEQ7"/>
<feature type="transmembrane region" description="Helical" evidence="1">
    <location>
        <begin position="259"/>
        <end position="281"/>
    </location>
</feature>
<protein>
    <submittedName>
        <fullName evidence="2">Uncharacterized protein</fullName>
    </submittedName>
</protein>
<dbReference type="InterPro" id="IPR021484">
    <property type="entry name" value="DUF3137"/>
</dbReference>
<dbReference type="EMBL" id="UIDG01000216">
    <property type="protein sequence ID" value="SUS06517.1"/>
    <property type="molecule type" value="Genomic_DNA"/>
</dbReference>
<name>A0A380TEQ7_9ZZZZ</name>
<sequence>MVHIDGQRQAAARAALTSGDIDITAFQGVGLMEPFATAQVEHVLSGPIGRVPFLLTEVRLVNQEGYQVFRGALASFATGRGGEAITVVGRDWGLIGNAVARFGSTIERVTLEDPTFEAIFEAYGTDQVEARVVLTTTMLERLRALDTLARGLSFRCAFAGGRILLAFPGMRWRPSWWLVARPLAGWVTDYRQWLETLIRLPARIIEVLALGPASRSGMASPAGPARLLAAAPAPVNVTAAADEPFTGGLSRIVAGVGMALIYIASGTLFGGLAAFFGWMILREEGWSAIVGNAFMPMIALGLLYGIGAVGFGAMRLFTFVRTWRGPLRGLPASGWPGARRRT</sequence>
<reference evidence="2" key="1">
    <citation type="submission" date="2018-07" db="EMBL/GenBank/DDBJ databases">
        <authorList>
            <person name="Quirk P.G."/>
            <person name="Krulwich T.A."/>
        </authorList>
    </citation>
    <scope>NUCLEOTIDE SEQUENCE</scope>
</reference>
<proteinExistence type="predicted"/>